<organism evidence="8 9">
    <name type="scientific">Urbifossiella limnaea</name>
    <dbReference type="NCBI Taxonomy" id="2528023"/>
    <lineage>
        <taxon>Bacteria</taxon>
        <taxon>Pseudomonadati</taxon>
        <taxon>Planctomycetota</taxon>
        <taxon>Planctomycetia</taxon>
        <taxon>Gemmatales</taxon>
        <taxon>Gemmataceae</taxon>
        <taxon>Urbifossiella</taxon>
    </lineage>
</organism>
<keyword evidence="9" id="KW-1185">Reference proteome</keyword>
<dbReference type="InterPro" id="IPR013039">
    <property type="entry name" value="DUF1588"/>
</dbReference>
<dbReference type="KEGG" id="uli:ETAA1_47600"/>
<evidence type="ECO:0000256" key="1">
    <source>
        <dbReference type="SAM" id="MobiDB-lite"/>
    </source>
</evidence>
<sequence length="857" mass="92803" precursor="true">MNRLAVLALLALPAAARAAPPAAFLDAHCVSCHDAATKKGGLDLTAPLDAAGWVKVHDRMAAGEMPPKTRPRPPAADLAAAVAAVHDDLIAAEKSGAAKDGRTRLRRLTRAEYENTVRDLLDLPGILLQADLPPDGQAHGFDRNADALDVSHVTLARYLEAADRALDTAVATRPRPPAVVKQRVSLANPHGFVAHVLLHGDGVLLKNKQPDPDFPPAGAHEHIDQGAHERMGSFRNGASVGLFRPEDESFHPYFNEFVAVYPGRYRLTTSLWAFGWDKGKVLPARGTEAARLSIVQLVGDGRGGGHPSTVLGYYDAPSLKEQLHEVPTWLNPRETVGFNAASLAHAHTRGPLRAMGFTGPGIACDFLDVEGPIHDSWPPLGYKRLFGDLPITRFDAKSSVRPPSRQPDRQQLVMGKNKADPVEGLWTVSSTQPLVDADKLLADFLPRAFRRLVSADTRKSYVDRVADRLKANDSFEVAMRWAYRAALCSPDFLYHVEPAGELDDFALANRLSYFLWNSLPDDALTAKAKAGELRKPGAVKAEAARMLTDPKAQRFADDFLGQWLKLRLIAANDPDRKLYPEFSKYLQDSMMLESVAYFRELLAKDLPADYLVRSDFAMLNERLAVHYGIPGVSGSGVRRVALPADSPRGPFLTQAAVLKVTANGTTTSPVPRGAFVLDRLLGRPPEPPPLNVPAVEPDVRGAVTIREQLEKHRANAACAGCHARIDPPGFALEEFDVIGGQRSRYRSLGAGDPAPRGTIDPFIGIGFKLGPKVDPSSVLPDGRGFKGVGEFQALLAADRDVLLANLARQFAVYGTGRGTSFGDRADVAALVAATTRQGGGVRTLLNELVESKLFRAR</sequence>
<protein>
    <recommendedName>
        <fullName evidence="10">DUF1592 domain-containing protein</fullName>
    </recommendedName>
</protein>
<dbReference type="InterPro" id="IPR013036">
    <property type="entry name" value="DUF1587"/>
</dbReference>
<dbReference type="AlphaFoldDB" id="A0A517XZ62"/>
<keyword evidence="2" id="KW-0732">Signal</keyword>
<name>A0A517XZ62_9BACT</name>
<dbReference type="Pfam" id="PF07637">
    <property type="entry name" value="PSD5"/>
    <property type="match status" value="1"/>
</dbReference>
<dbReference type="RefSeq" id="WP_145242783.1">
    <property type="nucleotide sequence ID" value="NZ_CP036273.1"/>
</dbReference>
<evidence type="ECO:0000259" key="7">
    <source>
        <dbReference type="Pfam" id="PF07637"/>
    </source>
</evidence>
<feature type="domain" description="DUF1588" evidence="5">
    <location>
        <begin position="648"/>
        <end position="743"/>
    </location>
</feature>
<evidence type="ECO:0000313" key="8">
    <source>
        <dbReference type="EMBL" id="QDU22773.1"/>
    </source>
</evidence>
<evidence type="ECO:0000313" key="9">
    <source>
        <dbReference type="Proteomes" id="UP000319576"/>
    </source>
</evidence>
<dbReference type="InterPro" id="IPR011478">
    <property type="entry name" value="DUF1585"/>
</dbReference>
<feature type="domain" description="DUF1592" evidence="6">
    <location>
        <begin position="502"/>
        <end position="629"/>
    </location>
</feature>
<dbReference type="Pfam" id="PF07627">
    <property type="entry name" value="PSCyt3"/>
    <property type="match status" value="1"/>
</dbReference>
<feature type="signal peptide" evidence="2">
    <location>
        <begin position="1"/>
        <end position="18"/>
    </location>
</feature>
<evidence type="ECO:0008006" key="10">
    <source>
        <dbReference type="Google" id="ProtNLM"/>
    </source>
</evidence>
<evidence type="ECO:0000259" key="5">
    <source>
        <dbReference type="Pfam" id="PF07627"/>
    </source>
</evidence>
<evidence type="ECO:0000256" key="2">
    <source>
        <dbReference type="SAM" id="SignalP"/>
    </source>
</evidence>
<dbReference type="Pfam" id="PF07631">
    <property type="entry name" value="PSD4"/>
    <property type="match status" value="1"/>
</dbReference>
<reference evidence="8 9" key="1">
    <citation type="submission" date="2019-02" db="EMBL/GenBank/DDBJ databases">
        <title>Deep-cultivation of Planctomycetes and their phenomic and genomic characterization uncovers novel biology.</title>
        <authorList>
            <person name="Wiegand S."/>
            <person name="Jogler M."/>
            <person name="Boedeker C."/>
            <person name="Pinto D."/>
            <person name="Vollmers J."/>
            <person name="Rivas-Marin E."/>
            <person name="Kohn T."/>
            <person name="Peeters S.H."/>
            <person name="Heuer A."/>
            <person name="Rast P."/>
            <person name="Oberbeckmann S."/>
            <person name="Bunk B."/>
            <person name="Jeske O."/>
            <person name="Meyerdierks A."/>
            <person name="Storesund J.E."/>
            <person name="Kallscheuer N."/>
            <person name="Luecker S."/>
            <person name="Lage O.M."/>
            <person name="Pohl T."/>
            <person name="Merkel B.J."/>
            <person name="Hornburger P."/>
            <person name="Mueller R.-W."/>
            <person name="Bruemmer F."/>
            <person name="Labrenz M."/>
            <person name="Spormann A.M."/>
            <person name="Op den Camp H."/>
            <person name="Overmann J."/>
            <person name="Amann R."/>
            <person name="Jetten M.S.M."/>
            <person name="Mascher T."/>
            <person name="Medema M.H."/>
            <person name="Devos D.P."/>
            <person name="Kaster A.-K."/>
            <person name="Ovreas L."/>
            <person name="Rohde M."/>
            <person name="Galperin M.Y."/>
            <person name="Jogler C."/>
        </authorList>
    </citation>
    <scope>NUCLEOTIDE SEQUENCE [LARGE SCALE GENOMIC DNA]</scope>
    <source>
        <strain evidence="8 9">ETA_A1</strain>
    </source>
</reference>
<accession>A0A517XZ62</accession>
<evidence type="ECO:0000259" key="4">
    <source>
        <dbReference type="Pfam" id="PF07626"/>
    </source>
</evidence>
<feature type="domain" description="DUF1587" evidence="4">
    <location>
        <begin position="106"/>
        <end position="170"/>
    </location>
</feature>
<feature type="region of interest" description="Disordered" evidence="1">
    <location>
        <begin position="397"/>
        <end position="416"/>
    </location>
</feature>
<dbReference type="InterPro" id="IPR013043">
    <property type="entry name" value="DUF1595"/>
</dbReference>
<dbReference type="Proteomes" id="UP000319576">
    <property type="component" value="Chromosome"/>
</dbReference>
<feature type="domain" description="DUF1595" evidence="7">
    <location>
        <begin position="437"/>
        <end position="497"/>
    </location>
</feature>
<dbReference type="OrthoDB" id="175242at2"/>
<evidence type="ECO:0000259" key="6">
    <source>
        <dbReference type="Pfam" id="PF07631"/>
    </source>
</evidence>
<feature type="chain" id="PRO_5021773368" description="DUF1592 domain-containing protein" evidence="2">
    <location>
        <begin position="19"/>
        <end position="857"/>
    </location>
</feature>
<gene>
    <name evidence="8" type="ORF">ETAA1_47600</name>
</gene>
<dbReference type="InterPro" id="IPR013042">
    <property type="entry name" value="DUF1592"/>
</dbReference>
<dbReference type="EMBL" id="CP036273">
    <property type="protein sequence ID" value="QDU22773.1"/>
    <property type="molecule type" value="Genomic_DNA"/>
</dbReference>
<dbReference type="Pfam" id="PF07626">
    <property type="entry name" value="PSD3"/>
    <property type="match status" value="1"/>
</dbReference>
<evidence type="ECO:0000259" key="3">
    <source>
        <dbReference type="Pfam" id="PF07624"/>
    </source>
</evidence>
<proteinExistence type="predicted"/>
<dbReference type="Pfam" id="PF07624">
    <property type="entry name" value="PSD2"/>
    <property type="match status" value="1"/>
</dbReference>
<feature type="domain" description="DUF1585" evidence="3">
    <location>
        <begin position="781"/>
        <end position="854"/>
    </location>
</feature>